<dbReference type="AlphaFoldDB" id="L0DSD8"/>
<dbReference type="Proteomes" id="UP000010809">
    <property type="component" value="Chromosome"/>
</dbReference>
<sequence>MARSRTVWFETQRLEDAWTFLIITKAPPVVRFVSFAGTRM</sequence>
<name>L0DSD8_THIND</name>
<gene>
    <name evidence="1" type="ordered locus">TVNIR_0172</name>
</gene>
<dbReference type="HOGENOM" id="CLU_3297897_0_0_6"/>
<dbReference type="STRING" id="1255043.TVNIR_0172"/>
<evidence type="ECO:0000313" key="2">
    <source>
        <dbReference type="Proteomes" id="UP000010809"/>
    </source>
</evidence>
<protein>
    <submittedName>
        <fullName evidence="1">Uncharacterized protein</fullName>
    </submittedName>
</protein>
<dbReference type="KEGG" id="tni:TVNIR_0172"/>
<dbReference type="EMBL" id="CP003989">
    <property type="protein sequence ID" value="AGA31885.1"/>
    <property type="molecule type" value="Genomic_DNA"/>
</dbReference>
<reference evidence="1" key="1">
    <citation type="submission" date="2015-12" db="EMBL/GenBank/DDBJ databases">
        <authorList>
            <person name="Tikhonova T.V."/>
            <person name="Pavlov A.R."/>
            <person name="Beletsky A.V."/>
            <person name="Mardanov A.V."/>
            <person name="Sorokin D.Y."/>
            <person name="Ravin N.V."/>
            <person name="Popov V.O."/>
        </authorList>
    </citation>
    <scope>NUCLEOTIDE SEQUENCE</scope>
    <source>
        <strain evidence="1">DSM 14787</strain>
    </source>
</reference>
<proteinExistence type="predicted"/>
<organism evidence="1 2">
    <name type="scientific">Thioalkalivibrio nitratireducens (strain DSM 14787 / UNIQEM 213 / ALEN2)</name>
    <dbReference type="NCBI Taxonomy" id="1255043"/>
    <lineage>
        <taxon>Bacteria</taxon>
        <taxon>Pseudomonadati</taxon>
        <taxon>Pseudomonadota</taxon>
        <taxon>Gammaproteobacteria</taxon>
        <taxon>Chromatiales</taxon>
        <taxon>Ectothiorhodospiraceae</taxon>
        <taxon>Thioalkalivibrio</taxon>
    </lineage>
</organism>
<dbReference type="PATRIC" id="fig|1255043.3.peg.172"/>
<keyword evidence="2" id="KW-1185">Reference proteome</keyword>
<evidence type="ECO:0000313" key="1">
    <source>
        <dbReference type="EMBL" id="AGA31885.1"/>
    </source>
</evidence>
<accession>L0DSD8</accession>